<dbReference type="Pfam" id="PF00672">
    <property type="entry name" value="HAMP"/>
    <property type="match status" value="1"/>
</dbReference>
<evidence type="ECO:0000256" key="6">
    <source>
        <dbReference type="ARBA" id="ARBA00022475"/>
    </source>
</evidence>
<organism evidence="27 28">
    <name type="scientific">Kitasatospora cathayae</name>
    <dbReference type="NCBI Taxonomy" id="3004092"/>
    <lineage>
        <taxon>Bacteria</taxon>
        <taxon>Bacillati</taxon>
        <taxon>Actinomycetota</taxon>
        <taxon>Actinomycetes</taxon>
        <taxon>Kitasatosporales</taxon>
        <taxon>Streptomycetaceae</taxon>
        <taxon>Kitasatospora</taxon>
    </lineage>
</organism>
<feature type="domain" description="HAMP" evidence="26">
    <location>
        <begin position="167"/>
        <end position="219"/>
    </location>
</feature>
<comment type="subcellular location">
    <subcellularLocation>
        <location evidence="4">Cell membrane</location>
        <topology evidence="4">Multi-pass membrane protein</topology>
    </subcellularLocation>
</comment>
<evidence type="ECO:0000256" key="21">
    <source>
        <dbReference type="ARBA" id="ARBA00040454"/>
    </source>
</evidence>
<comment type="cofactor">
    <cofactor evidence="3">
        <name>Mg(2+)</name>
        <dbReference type="ChEBI" id="CHEBI:18420"/>
    </cofactor>
</comment>
<evidence type="ECO:0000256" key="23">
    <source>
        <dbReference type="SAM" id="MobiDB-lite"/>
    </source>
</evidence>
<keyword evidence="19" id="KW-0843">Virulence</keyword>
<keyword evidence="8" id="KW-0808">Transferase</keyword>
<keyword evidence="12" id="KW-0378">Hydrolase</keyword>
<evidence type="ECO:0000259" key="26">
    <source>
        <dbReference type="PROSITE" id="PS50885"/>
    </source>
</evidence>
<keyword evidence="28" id="KW-1185">Reference proteome</keyword>
<keyword evidence="24" id="KW-0472">Membrane</keyword>
<comment type="catalytic activity">
    <reaction evidence="1">
        <text>ATP + protein L-histidine = ADP + protein N-phospho-L-histidine.</text>
        <dbReference type="EC" id="2.7.13.3"/>
    </reaction>
</comment>
<evidence type="ECO:0000256" key="18">
    <source>
        <dbReference type="ARBA" id="ARBA00023016"/>
    </source>
</evidence>
<dbReference type="CDD" id="cd00082">
    <property type="entry name" value="HisKA"/>
    <property type="match status" value="1"/>
</dbReference>
<dbReference type="EC" id="2.7.13.3" evidence="5"/>
<dbReference type="SUPFAM" id="SSF47384">
    <property type="entry name" value="Homodimeric domain of signal transducing histidine kinase"/>
    <property type="match status" value="1"/>
</dbReference>
<dbReference type="EMBL" id="CP115450">
    <property type="protein sequence ID" value="WBP86331.1"/>
    <property type="molecule type" value="Genomic_DNA"/>
</dbReference>
<dbReference type="PANTHER" id="PTHR44936">
    <property type="entry name" value="SENSOR PROTEIN CREC"/>
    <property type="match status" value="1"/>
</dbReference>
<evidence type="ECO:0000256" key="4">
    <source>
        <dbReference type="ARBA" id="ARBA00004651"/>
    </source>
</evidence>
<keyword evidence="9 24" id="KW-0812">Transmembrane</keyword>
<keyword evidence="14" id="KW-0460">Magnesium</keyword>
<dbReference type="InterPro" id="IPR004358">
    <property type="entry name" value="Sig_transdc_His_kin-like_C"/>
</dbReference>
<dbReference type="PANTHER" id="PTHR44936:SF9">
    <property type="entry name" value="SENSOR PROTEIN CREC"/>
    <property type="match status" value="1"/>
</dbReference>
<proteinExistence type="predicted"/>
<feature type="region of interest" description="Disordered" evidence="23">
    <location>
        <begin position="441"/>
        <end position="463"/>
    </location>
</feature>
<dbReference type="InterPro" id="IPR036097">
    <property type="entry name" value="HisK_dim/P_sf"/>
</dbReference>
<keyword evidence="6" id="KW-1003">Cell membrane</keyword>
<evidence type="ECO:0000256" key="17">
    <source>
        <dbReference type="ARBA" id="ARBA00023012"/>
    </source>
</evidence>
<dbReference type="InterPro" id="IPR036890">
    <property type="entry name" value="HATPase_C_sf"/>
</dbReference>
<evidence type="ECO:0000259" key="25">
    <source>
        <dbReference type="PROSITE" id="PS50109"/>
    </source>
</evidence>
<dbReference type="PROSITE" id="PS50885">
    <property type="entry name" value="HAMP"/>
    <property type="match status" value="1"/>
</dbReference>
<dbReference type="Pfam" id="PF02518">
    <property type="entry name" value="HATPase_c"/>
    <property type="match status" value="1"/>
</dbReference>
<feature type="domain" description="Histidine kinase" evidence="25">
    <location>
        <begin position="227"/>
        <end position="441"/>
    </location>
</feature>
<comment type="cofactor">
    <cofactor evidence="2">
        <name>Mn(2+)</name>
        <dbReference type="ChEBI" id="CHEBI:29035"/>
    </cofactor>
</comment>
<evidence type="ECO:0000256" key="9">
    <source>
        <dbReference type="ARBA" id="ARBA00022692"/>
    </source>
</evidence>
<dbReference type="Proteomes" id="UP001212821">
    <property type="component" value="Chromosome"/>
</dbReference>
<evidence type="ECO:0000256" key="3">
    <source>
        <dbReference type="ARBA" id="ARBA00001946"/>
    </source>
</evidence>
<dbReference type="InterPro" id="IPR003661">
    <property type="entry name" value="HisK_dim/P_dom"/>
</dbReference>
<evidence type="ECO:0000256" key="5">
    <source>
        <dbReference type="ARBA" id="ARBA00012438"/>
    </source>
</evidence>
<reference evidence="28" key="1">
    <citation type="submission" date="2022-12" db="EMBL/GenBank/DDBJ databases">
        <authorList>
            <person name="Mo P."/>
        </authorList>
    </citation>
    <scope>NUCLEOTIDE SEQUENCE [LARGE SCALE GENOMIC DNA]</scope>
    <source>
        <strain evidence="28">HUAS 3-15</strain>
    </source>
</reference>
<evidence type="ECO:0000256" key="20">
    <source>
        <dbReference type="ARBA" id="ARBA00023211"/>
    </source>
</evidence>
<dbReference type="SMART" id="SM00387">
    <property type="entry name" value="HATPase_c"/>
    <property type="match status" value="1"/>
</dbReference>
<keyword evidence="13" id="KW-0067">ATP-binding</keyword>
<evidence type="ECO:0000256" key="8">
    <source>
        <dbReference type="ARBA" id="ARBA00022679"/>
    </source>
</evidence>
<keyword evidence="20" id="KW-0464">Manganese</keyword>
<dbReference type="InterPro" id="IPR003594">
    <property type="entry name" value="HATPase_dom"/>
</dbReference>
<keyword evidence="16 24" id="KW-1133">Transmembrane helix</keyword>
<evidence type="ECO:0000256" key="24">
    <source>
        <dbReference type="SAM" id="Phobius"/>
    </source>
</evidence>
<accession>A0ABY7Q2B9</accession>
<dbReference type="SUPFAM" id="SSF55874">
    <property type="entry name" value="ATPase domain of HSP90 chaperone/DNA topoisomerase II/histidine kinase"/>
    <property type="match status" value="1"/>
</dbReference>
<dbReference type="InterPro" id="IPR005467">
    <property type="entry name" value="His_kinase_dom"/>
</dbReference>
<evidence type="ECO:0000256" key="19">
    <source>
        <dbReference type="ARBA" id="ARBA00023026"/>
    </source>
</evidence>
<gene>
    <name evidence="27" type="ORF">O1G21_11080</name>
</gene>
<evidence type="ECO:0000256" key="14">
    <source>
        <dbReference type="ARBA" id="ARBA00022842"/>
    </source>
</evidence>
<evidence type="ECO:0000313" key="27">
    <source>
        <dbReference type="EMBL" id="WBP86331.1"/>
    </source>
</evidence>
<evidence type="ECO:0000256" key="12">
    <source>
        <dbReference type="ARBA" id="ARBA00022801"/>
    </source>
</evidence>
<feature type="region of interest" description="Disordered" evidence="23">
    <location>
        <begin position="278"/>
        <end position="298"/>
    </location>
</feature>
<dbReference type="PROSITE" id="PS50109">
    <property type="entry name" value="HIS_KIN"/>
    <property type="match status" value="1"/>
</dbReference>
<dbReference type="InterPro" id="IPR050980">
    <property type="entry name" value="2C_sensor_his_kinase"/>
</dbReference>
<evidence type="ECO:0000256" key="10">
    <source>
        <dbReference type="ARBA" id="ARBA00022741"/>
    </source>
</evidence>
<dbReference type="GO" id="GO:0016301">
    <property type="term" value="F:kinase activity"/>
    <property type="evidence" value="ECO:0007669"/>
    <property type="project" value="UniProtKB-KW"/>
</dbReference>
<keyword evidence="11 27" id="KW-0418">Kinase</keyword>
<feature type="transmembrane region" description="Helical" evidence="24">
    <location>
        <begin position="141"/>
        <end position="162"/>
    </location>
</feature>
<evidence type="ECO:0000256" key="2">
    <source>
        <dbReference type="ARBA" id="ARBA00001936"/>
    </source>
</evidence>
<evidence type="ECO:0000256" key="1">
    <source>
        <dbReference type="ARBA" id="ARBA00000085"/>
    </source>
</evidence>
<dbReference type="InterPro" id="IPR003660">
    <property type="entry name" value="HAMP_dom"/>
</dbReference>
<evidence type="ECO:0000256" key="11">
    <source>
        <dbReference type="ARBA" id="ARBA00022777"/>
    </source>
</evidence>
<evidence type="ECO:0000256" key="16">
    <source>
        <dbReference type="ARBA" id="ARBA00022989"/>
    </source>
</evidence>
<dbReference type="CDD" id="cd00075">
    <property type="entry name" value="HATPase"/>
    <property type="match status" value="1"/>
</dbReference>
<dbReference type="Gene3D" id="3.30.565.10">
    <property type="entry name" value="Histidine kinase-like ATPase, C-terminal domain"/>
    <property type="match status" value="1"/>
</dbReference>
<dbReference type="CDD" id="cd06225">
    <property type="entry name" value="HAMP"/>
    <property type="match status" value="1"/>
</dbReference>
<evidence type="ECO:0000256" key="13">
    <source>
        <dbReference type="ARBA" id="ARBA00022840"/>
    </source>
</evidence>
<keyword evidence="15" id="KW-0904">Protein phosphatase</keyword>
<evidence type="ECO:0000256" key="7">
    <source>
        <dbReference type="ARBA" id="ARBA00022553"/>
    </source>
</evidence>
<evidence type="ECO:0000313" key="28">
    <source>
        <dbReference type="Proteomes" id="UP001212821"/>
    </source>
</evidence>
<protein>
    <recommendedName>
        <fullName evidence="21">Signal transduction histidine-protein kinase/phosphatase MprB</fullName>
        <ecNumber evidence="5">2.7.13.3</ecNumber>
    </recommendedName>
    <alternativeName>
        <fullName evidence="22">Mycobacterial persistence regulator B</fullName>
    </alternativeName>
</protein>
<dbReference type="Gene3D" id="1.10.287.130">
    <property type="match status" value="1"/>
</dbReference>
<keyword evidence="10" id="KW-0547">Nucleotide-binding</keyword>
<dbReference type="RefSeq" id="WP_270142905.1">
    <property type="nucleotide sequence ID" value="NZ_CP115450.1"/>
</dbReference>
<keyword evidence="18" id="KW-0346">Stress response</keyword>
<sequence>MRVTLAMVALAVTSMVALSFLIPLGLLLSTQVHSQATQSAQQRAAVLAPVLAVSTDPAAVRQVVAGLDASDRLCVHLPDGTAIGVGHASERQLSAAAADRESAGRNVPGGWDYLQPVLLGGDRVAVVEAFVPEEDLVRGVATGWTVMSVLAALLVAGSVLVADRLGSRMVRSSRGLSQAANALGAGDLDVRVEPAGPRELHEAGSAFNAMAERIVQLLDNERELIADLSHRLRTPLTALHLADEQVGEVPGAERMSTAIRQLESEVDSIIRTARTRPARHLSGQQDGASEARPARRDDGGCEVSAVARQRVGFWAVLAAQQDRECVFTDTDAPTPVALSADELGAVVDALIGNVFRHTARGTALRVSVRPTARGACLVVEDDGDGIPHPDLALSRGASTGGSTGLGLDIARRAASSTGGELRILRGASGGARVEVELDRATAQDHRAADPGLPRLRWRRRRDG</sequence>
<keyword evidence="7" id="KW-0597">Phosphoprotein</keyword>
<evidence type="ECO:0000256" key="22">
    <source>
        <dbReference type="ARBA" id="ARBA00041776"/>
    </source>
</evidence>
<keyword evidence="17" id="KW-0902">Two-component regulatory system</keyword>
<dbReference type="PRINTS" id="PR00344">
    <property type="entry name" value="BCTRLSENSOR"/>
</dbReference>
<evidence type="ECO:0000256" key="15">
    <source>
        <dbReference type="ARBA" id="ARBA00022912"/>
    </source>
</evidence>
<dbReference type="SMART" id="SM00304">
    <property type="entry name" value="HAMP"/>
    <property type="match status" value="1"/>
</dbReference>
<name>A0ABY7Q2B9_9ACTN</name>